<feature type="chain" id="PRO_5044939393" description="LPS-assembly protein LptD" evidence="1">
    <location>
        <begin position="22"/>
        <end position="840"/>
    </location>
</feature>
<dbReference type="PANTHER" id="PTHR30189:SF1">
    <property type="entry name" value="LPS-ASSEMBLY PROTEIN LPTD"/>
    <property type="match status" value="1"/>
</dbReference>
<organism evidence="3 4">
    <name type="scientific">Camelimonas fluminis</name>
    <dbReference type="NCBI Taxonomy" id="1576911"/>
    <lineage>
        <taxon>Bacteria</taxon>
        <taxon>Pseudomonadati</taxon>
        <taxon>Pseudomonadota</taxon>
        <taxon>Alphaproteobacteria</taxon>
        <taxon>Hyphomicrobiales</taxon>
        <taxon>Chelatococcaceae</taxon>
        <taxon>Camelimonas</taxon>
    </lineage>
</organism>
<name>A0ABV7UE16_9HYPH</name>
<gene>
    <name evidence="1" type="primary">lptD</name>
    <name evidence="3" type="ORF">ACFONL_05240</name>
</gene>
<dbReference type="RefSeq" id="WP_191318266.1">
    <property type="nucleotide sequence ID" value="NZ_BNCG01000002.1"/>
</dbReference>
<keyword evidence="1" id="KW-0732">Signal</keyword>
<comment type="subunit">
    <text evidence="1">Component of the lipopolysaccharide transport and assembly complex.</text>
</comment>
<comment type="function">
    <text evidence="1">Involved in the assembly of lipopolysaccharide (LPS) at the surface of the outer membrane.</text>
</comment>
<evidence type="ECO:0000259" key="2">
    <source>
        <dbReference type="Pfam" id="PF04453"/>
    </source>
</evidence>
<dbReference type="HAMAP" id="MF_01411">
    <property type="entry name" value="LPS_assembly_LptD"/>
    <property type="match status" value="1"/>
</dbReference>
<sequence length="840" mass="93562" precursor="true">MKSRIGMVALRAIAAVLLTSAAPCVLSAQTLNDALQAKSQKQSGEKDKLLVEAGELVYNNDKNTVSAVGDVHLYYQGRTLQADSVTYDRNSRRVFATGNARITEADGTVITGDRFELTDNFKDGFIDSLRVKRTGVFAGKTVTTRFTAPRAERTAGETMVFEKGTYTACEPCAEKPDRPPLWQVRAAKIIHKNEERMIYYEDATIEFAGIPLAYIPYMSAPDPTVKRKTGFLSPRFIATSATGYGVALPYFINIAPNMDLTLTPTYMTRQGFLGMAEWRHRLETGSYNVRAAGIFQQDKDAFLPSPIGPRDKDFRGSIESAGRFYINDKWQYGWDVALLSDKWFLDNYKIKSESLSTTYFRESTSTVFLTGKGDQGFFDLRAYYFKALSSLDWQKQQPVVHPVLDYNKSFNAPEWLGGQITIDTNVTSLSRDQAFFQQTPDMLNNWLGYYSNCAVYEKGRCIMRGMAGTYSRASAEVSWKRKFIDPFGQVWTPFASMRVDGTWTRVDLNGPLNSKIPNFMDPDPDVLGRVMPAVGLEYRYPFVATTSGGLTHTIEPIAQIVARPNETRIGKLPNEDAQSLVFDDTTLFEWNKFSGYDRVEGGVRLNYGLKYAVTTEGGAYADMLFGQSVQLAGKNSFSEGYRDPSNTGLDSGLDRQASDYVGRVHIQPNSRYSFTARGRFDQETFALKRMELTSSLNFGSMQASLTYGQYAAQPALGYAVRRQGLAPSLAYQLTPNWRVNGSVLFDLSAQKNASQYFMSNPLATSYVKAPYGSVASTSFGVQYQDECTTFAVVYTNTYNDPTTGVRTNNQSIMLKLELTTLGAVQLSQSIGNSTRDGVSQ</sequence>
<dbReference type="Proteomes" id="UP001595704">
    <property type="component" value="Unassembled WGS sequence"/>
</dbReference>
<dbReference type="InterPro" id="IPR050218">
    <property type="entry name" value="LptD"/>
</dbReference>
<keyword evidence="4" id="KW-1185">Reference proteome</keyword>
<dbReference type="Pfam" id="PF04453">
    <property type="entry name" value="LptD"/>
    <property type="match status" value="1"/>
</dbReference>
<reference evidence="4" key="1">
    <citation type="journal article" date="2019" name="Int. J. Syst. Evol. Microbiol.">
        <title>The Global Catalogue of Microorganisms (GCM) 10K type strain sequencing project: providing services to taxonomists for standard genome sequencing and annotation.</title>
        <authorList>
            <consortium name="The Broad Institute Genomics Platform"/>
            <consortium name="The Broad Institute Genome Sequencing Center for Infectious Disease"/>
            <person name="Wu L."/>
            <person name="Ma J."/>
        </authorList>
    </citation>
    <scope>NUCLEOTIDE SEQUENCE [LARGE SCALE GENOMIC DNA]</scope>
    <source>
        <strain evidence="4">KCTC 42282</strain>
    </source>
</reference>
<comment type="caution">
    <text evidence="3">The sequence shown here is derived from an EMBL/GenBank/DDBJ whole genome shotgun (WGS) entry which is preliminary data.</text>
</comment>
<evidence type="ECO:0000256" key="1">
    <source>
        <dbReference type="HAMAP-Rule" id="MF_01411"/>
    </source>
</evidence>
<proteinExistence type="inferred from homology"/>
<dbReference type="Gene3D" id="2.60.450.10">
    <property type="entry name" value="Lipopolysaccharide (LPS) transport protein A like domain"/>
    <property type="match status" value="1"/>
</dbReference>
<comment type="subcellular location">
    <subcellularLocation>
        <location evidence="1">Cell outer membrane</location>
    </subcellularLocation>
</comment>
<protein>
    <recommendedName>
        <fullName evidence="1">LPS-assembly protein LptD</fullName>
    </recommendedName>
</protein>
<dbReference type="InterPro" id="IPR020889">
    <property type="entry name" value="LipoPS_assembly_LptD"/>
</dbReference>
<accession>A0ABV7UE16</accession>
<comment type="similarity">
    <text evidence="1">Belongs to the LptD family.</text>
</comment>
<dbReference type="InterPro" id="IPR007543">
    <property type="entry name" value="LptD_C"/>
</dbReference>
<evidence type="ECO:0000313" key="4">
    <source>
        <dbReference type="Proteomes" id="UP001595704"/>
    </source>
</evidence>
<feature type="domain" description="LptD C-terminal" evidence="2">
    <location>
        <begin position="314"/>
        <end position="737"/>
    </location>
</feature>
<keyword evidence="1" id="KW-0998">Cell outer membrane</keyword>
<evidence type="ECO:0000313" key="3">
    <source>
        <dbReference type="EMBL" id="MFC3636786.1"/>
    </source>
</evidence>
<keyword evidence="1" id="KW-0472">Membrane</keyword>
<dbReference type="EMBL" id="JBHRYC010000026">
    <property type="protein sequence ID" value="MFC3636786.1"/>
    <property type="molecule type" value="Genomic_DNA"/>
</dbReference>
<comment type="caution">
    <text evidence="1">Lacks conserved residue(s) required for the propagation of feature annotation.</text>
</comment>
<dbReference type="PANTHER" id="PTHR30189">
    <property type="entry name" value="LPS-ASSEMBLY PROTEIN"/>
    <property type="match status" value="1"/>
</dbReference>
<feature type="signal peptide" evidence="1">
    <location>
        <begin position="1"/>
        <end position="21"/>
    </location>
</feature>